<feature type="transmembrane region" description="Helical" evidence="6">
    <location>
        <begin position="133"/>
        <end position="151"/>
    </location>
</feature>
<feature type="transmembrane region" description="Helical" evidence="6">
    <location>
        <begin position="6"/>
        <end position="26"/>
    </location>
</feature>
<evidence type="ECO:0000256" key="4">
    <source>
        <dbReference type="ARBA" id="ARBA00023136"/>
    </source>
</evidence>
<dbReference type="PANTHER" id="PTHR12570:SF9">
    <property type="entry name" value="MAGNESIUM TRANSPORTER NIPA8-RELATED"/>
    <property type="match status" value="1"/>
</dbReference>
<organism evidence="7">
    <name type="scientific">Chrysotila carterae</name>
    <name type="common">Marine alga</name>
    <name type="synonym">Syracosphaera carterae</name>
    <dbReference type="NCBI Taxonomy" id="13221"/>
    <lineage>
        <taxon>Eukaryota</taxon>
        <taxon>Haptista</taxon>
        <taxon>Haptophyta</taxon>
        <taxon>Prymnesiophyceae</taxon>
        <taxon>Isochrysidales</taxon>
        <taxon>Isochrysidaceae</taxon>
        <taxon>Chrysotila</taxon>
    </lineage>
</organism>
<protein>
    <recommendedName>
        <fullName evidence="8">Magnesium transporter</fullName>
    </recommendedName>
</protein>
<keyword evidence="2 6" id="KW-0812">Transmembrane</keyword>
<feature type="transmembrane region" description="Helical" evidence="6">
    <location>
        <begin position="38"/>
        <end position="60"/>
    </location>
</feature>
<feature type="region of interest" description="Disordered" evidence="5">
    <location>
        <begin position="294"/>
        <end position="328"/>
    </location>
</feature>
<evidence type="ECO:0000256" key="6">
    <source>
        <dbReference type="SAM" id="Phobius"/>
    </source>
</evidence>
<dbReference type="GO" id="GO:0016020">
    <property type="term" value="C:membrane"/>
    <property type="evidence" value="ECO:0007669"/>
    <property type="project" value="UniProtKB-SubCell"/>
</dbReference>
<feature type="transmembrane region" description="Helical" evidence="6">
    <location>
        <begin position="271"/>
        <end position="288"/>
    </location>
</feature>
<evidence type="ECO:0000256" key="2">
    <source>
        <dbReference type="ARBA" id="ARBA00022692"/>
    </source>
</evidence>
<name>A0A7S4BWH0_CHRCT</name>
<evidence type="ECO:0000256" key="1">
    <source>
        <dbReference type="ARBA" id="ARBA00004141"/>
    </source>
</evidence>
<feature type="transmembrane region" description="Helical" evidence="6">
    <location>
        <begin position="92"/>
        <end position="113"/>
    </location>
</feature>
<dbReference type="GO" id="GO:0015095">
    <property type="term" value="F:magnesium ion transmembrane transporter activity"/>
    <property type="evidence" value="ECO:0007669"/>
    <property type="project" value="InterPro"/>
</dbReference>
<dbReference type="InterPro" id="IPR008521">
    <property type="entry name" value="Mg_trans_NIPA"/>
</dbReference>
<dbReference type="Pfam" id="PF05653">
    <property type="entry name" value="Mg_trans_NIPA"/>
    <property type="match status" value="1"/>
</dbReference>
<keyword evidence="4 6" id="KW-0472">Membrane</keyword>
<evidence type="ECO:0000256" key="5">
    <source>
        <dbReference type="SAM" id="MobiDB-lite"/>
    </source>
</evidence>
<proteinExistence type="predicted"/>
<dbReference type="PANTHER" id="PTHR12570">
    <property type="match status" value="1"/>
</dbReference>
<dbReference type="AlphaFoldDB" id="A0A7S4BWH0"/>
<feature type="transmembrane region" description="Helical" evidence="6">
    <location>
        <begin position="237"/>
        <end position="259"/>
    </location>
</feature>
<sequence>MQPTAVFLIPLGCLSSASGLLLMRSAKDAEGPMYCSPRWLLGFFLLGILATMFDVIVLALLPLSVLAPFAGLTIVFSLGLARTGLFGPAEHLSFADIISTTLVLLGVTLVSAFGPHSDGPSSLSALTAALTQPVSVVFAVLSLCVAGVQLFDRYTRRAGHKSSDEDAAPSSFGACLASSYAAASCGTISRMMLKLVASSLSELPSSMRVLLGGGCMLAVSAPLHLRLLNAHLASADASLAIPFYLSFLILLTTASGGLIFGEFATVKLPQLIVFGVGVAVATAGLVGLSHKAPDTARESAQHNASAVPSEVSSATSSDEAPTRPLAPRASLLDRTDFSRLANGMNLSVAFSHTDMRALGQVAPRAKSMPELETHVVRPMRSVKRPERATTRT</sequence>
<feature type="compositionally biased region" description="Polar residues" evidence="5">
    <location>
        <begin position="301"/>
        <end position="319"/>
    </location>
</feature>
<dbReference type="EMBL" id="HBIZ01049929">
    <property type="protein sequence ID" value="CAE0779311.1"/>
    <property type="molecule type" value="Transcribed_RNA"/>
</dbReference>
<keyword evidence="3 6" id="KW-1133">Transmembrane helix</keyword>
<evidence type="ECO:0000313" key="7">
    <source>
        <dbReference type="EMBL" id="CAE0779311.1"/>
    </source>
</evidence>
<accession>A0A7S4BWH0</accession>
<evidence type="ECO:0008006" key="8">
    <source>
        <dbReference type="Google" id="ProtNLM"/>
    </source>
</evidence>
<reference evidence="7" key="1">
    <citation type="submission" date="2021-01" db="EMBL/GenBank/DDBJ databases">
        <authorList>
            <person name="Corre E."/>
            <person name="Pelletier E."/>
            <person name="Niang G."/>
            <person name="Scheremetjew M."/>
            <person name="Finn R."/>
            <person name="Kale V."/>
            <person name="Holt S."/>
            <person name="Cochrane G."/>
            <person name="Meng A."/>
            <person name="Brown T."/>
            <person name="Cohen L."/>
        </authorList>
    </citation>
    <scope>NUCLEOTIDE SEQUENCE</scope>
    <source>
        <strain evidence="7">CCMP645</strain>
    </source>
</reference>
<evidence type="ECO:0000256" key="3">
    <source>
        <dbReference type="ARBA" id="ARBA00022989"/>
    </source>
</evidence>
<gene>
    <name evidence="7" type="ORF">PCAR00345_LOCUS31950</name>
</gene>
<comment type="subcellular location">
    <subcellularLocation>
        <location evidence="1">Membrane</location>
        <topology evidence="1">Multi-pass membrane protein</topology>
    </subcellularLocation>
</comment>
<feature type="transmembrane region" description="Helical" evidence="6">
    <location>
        <begin position="66"/>
        <end position="85"/>
    </location>
</feature>